<keyword evidence="4 6" id="KW-0862">Zinc</keyword>
<comment type="similarity">
    <text evidence="6">Belongs to the peptidase M48 family.</text>
</comment>
<evidence type="ECO:0000259" key="8">
    <source>
        <dbReference type="Pfam" id="PF01435"/>
    </source>
</evidence>
<accession>A0ABX2EKR8</accession>
<dbReference type="PANTHER" id="PTHR22726">
    <property type="entry name" value="METALLOENDOPEPTIDASE OMA1"/>
    <property type="match status" value="1"/>
</dbReference>
<evidence type="ECO:0000256" key="5">
    <source>
        <dbReference type="ARBA" id="ARBA00023049"/>
    </source>
</evidence>
<dbReference type="RefSeq" id="WP_173125792.1">
    <property type="nucleotide sequence ID" value="NZ_JABRWJ010000006.1"/>
</dbReference>
<evidence type="ECO:0000313" key="10">
    <source>
        <dbReference type="Proteomes" id="UP000737171"/>
    </source>
</evidence>
<comment type="caution">
    <text evidence="9">The sequence shown here is derived from an EMBL/GenBank/DDBJ whole genome shotgun (WGS) entry which is preliminary data.</text>
</comment>
<comment type="cofactor">
    <cofactor evidence="6">
        <name>Zn(2+)</name>
        <dbReference type="ChEBI" id="CHEBI:29105"/>
    </cofactor>
    <text evidence="6">Binds 1 zinc ion per subunit.</text>
</comment>
<dbReference type="InterPro" id="IPR051156">
    <property type="entry name" value="Mito/Outer_Membr_Metalloprot"/>
</dbReference>
<evidence type="ECO:0000256" key="6">
    <source>
        <dbReference type="RuleBase" id="RU003983"/>
    </source>
</evidence>
<dbReference type="EMBL" id="JABRWJ010000006">
    <property type="protein sequence ID" value="NRF69246.1"/>
    <property type="molecule type" value="Genomic_DNA"/>
</dbReference>
<evidence type="ECO:0000256" key="3">
    <source>
        <dbReference type="ARBA" id="ARBA00022801"/>
    </source>
</evidence>
<evidence type="ECO:0000256" key="7">
    <source>
        <dbReference type="SAM" id="MobiDB-lite"/>
    </source>
</evidence>
<keyword evidence="5 6" id="KW-0482">Metalloprotease</keyword>
<dbReference type="Pfam" id="PF01435">
    <property type="entry name" value="Peptidase_M48"/>
    <property type="match status" value="1"/>
</dbReference>
<keyword evidence="1 6" id="KW-0645">Protease</keyword>
<evidence type="ECO:0000256" key="4">
    <source>
        <dbReference type="ARBA" id="ARBA00022833"/>
    </source>
</evidence>
<evidence type="ECO:0000256" key="1">
    <source>
        <dbReference type="ARBA" id="ARBA00022670"/>
    </source>
</evidence>
<proteinExistence type="inferred from homology"/>
<keyword evidence="2" id="KW-0479">Metal-binding</keyword>
<keyword evidence="3 6" id="KW-0378">Hydrolase</keyword>
<dbReference type="Proteomes" id="UP000737171">
    <property type="component" value="Unassembled WGS sequence"/>
</dbReference>
<sequence length="314" mass="33852">MTELFNADASIAVPPMVAHARDCRCTLHARRRLGGALLGAGVLATAAPAVLAQDLSAECQRSGFTKVVSAEQIEKAAGQQYRSMLNQAGSQRALGPVDHPQVRRLRYIADRIVPFTTTCNPRAADWKWEVNLIGSQDLNAFCMPGGKIAFYYGILAKLQLSDDEVAMIMGHEVAHALLEHARERMGKTMATRGAIEIGAALFGLGNAGRMMADMGGQLLTLRFSRDDESEADALGLMMASQAGYNPRAGVTLWQKMMSASKGAPPQWLSTHPSGEARIAEIEARMPRVEPVYRQAAKPGERFGPPAPASAQPKK</sequence>
<evidence type="ECO:0000256" key="2">
    <source>
        <dbReference type="ARBA" id="ARBA00022723"/>
    </source>
</evidence>
<dbReference type="CDD" id="cd07331">
    <property type="entry name" value="M48C_Oma1_like"/>
    <property type="match status" value="1"/>
</dbReference>
<protein>
    <submittedName>
        <fullName evidence="9">M48 family metallopeptidase</fullName>
    </submittedName>
</protein>
<evidence type="ECO:0000313" key="9">
    <source>
        <dbReference type="EMBL" id="NRF69246.1"/>
    </source>
</evidence>
<feature type="region of interest" description="Disordered" evidence="7">
    <location>
        <begin position="293"/>
        <end position="314"/>
    </location>
</feature>
<name>A0ABX2EKR8_9BURK</name>
<dbReference type="Gene3D" id="3.30.2010.10">
    <property type="entry name" value="Metalloproteases ('zincins'), catalytic domain"/>
    <property type="match status" value="1"/>
</dbReference>
<reference evidence="9 10" key="1">
    <citation type="submission" date="2020-05" db="EMBL/GenBank/DDBJ databases">
        <title>Aquincola sp. isolate from soil.</title>
        <authorList>
            <person name="Han J."/>
            <person name="Kim D.-U."/>
        </authorList>
    </citation>
    <scope>NUCLEOTIDE SEQUENCE [LARGE SCALE GENOMIC DNA]</scope>
    <source>
        <strain evidence="9 10">S2</strain>
    </source>
</reference>
<dbReference type="PANTHER" id="PTHR22726:SF1">
    <property type="entry name" value="METALLOENDOPEPTIDASE OMA1, MITOCHONDRIAL"/>
    <property type="match status" value="1"/>
</dbReference>
<gene>
    <name evidence="9" type="ORF">HLB44_19805</name>
</gene>
<organism evidence="9 10">
    <name type="scientific">Pseudaquabacterium terrae</name>
    <dbReference type="NCBI Taxonomy" id="2732868"/>
    <lineage>
        <taxon>Bacteria</taxon>
        <taxon>Pseudomonadati</taxon>
        <taxon>Pseudomonadota</taxon>
        <taxon>Betaproteobacteria</taxon>
        <taxon>Burkholderiales</taxon>
        <taxon>Sphaerotilaceae</taxon>
        <taxon>Pseudaquabacterium</taxon>
    </lineage>
</organism>
<keyword evidence="10" id="KW-1185">Reference proteome</keyword>
<feature type="domain" description="Peptidase M48" evidence="8">
    <location>
        <begin position="125"/>
        <end position="284"/>
    </location>
</feature>
<dbReference type="InterPro" id="IPR001915">
    <property type="entry name" value="Peptidase_M48"/>
</dbReference>